<dbReference type="STRING" id="526226.Gbro_3643"/>
<dbReference type="Pfam" id="PF06013">
    <property type="entry name" value="WXG100"/>
    <property type="match status" value="1"/>
</dbReference>
<dbReference type="InterPro" id="IPR036689">
    <property type="entry name" value="ESAT-6-like_sf"/>
</dbReference>
<reference evidence="2" key="1">
    <citation type="submission" date="2009-10" db="EMBL/GenBank/DDBJ databases">
        <title>The complete chromosome of Gordonia bronchialis DSM 43247.</title>
        <authorList>
            <consortium name="US DOE Joint Genome Institute (JGI-PGF)"/>
            <person name="Lucas S."/>
            <person name="Copeland A."/>
            <person name="Lapidus A."/>
            <person name="Glavina del Rio T."/>
            <person name="Dalin E."/>
            <person name="Tice H."/>
            <person name="Bruce D."/>
            <person name="Goodwin L."/>
            <person name="Pitluck S."/>
            <person name="Kyrpides N."/>
            <person name="Mavromatis K."/>
            <person name="Ivanova N."/>
            <person name="Ovchinnikova G."/>
            <person name="Saunders E."/>
            <person name="Brettin T."/>
            <person name="Detter J.C."/>
            <person name="Han C."/>
            <person name="Larimer F."/>
            <person name="Land M."/>
            <person name="Hauser L."/>
            <person name="Markowitz V."/>
            <person name="Cheng J.-F."/>
            <person name="Hugenholtz P."/>
            <person name="Woyke T."/>
            <person name="Wu D."/>
            <person name="Jando M."/>
            <person name="Schneider S."/>
            <person name="Goeker M."/>
            <person name="Klenk H.-P."/>
            <person name="Eisen J.A."/>
        </authorList>
    </citation>
    <scope>NUCLEOTIDE SEQUENCE [LARGE SCALE GENOMIC DNA]</scope>
    <source>
        <strain evidence="2">ATCC 25592 / DSM 43247 / BCRC 13721 / JCM 3198 / KCTC 3076 / NBRC 16047 / NCTC 10667</strain>
    </source>
</reference>
<proteinExistence type="predicted"/>
<dbReference type="eggNOG" id="COG4842">
    <property type="taxonomic scope" value="Bacteria"/>
</dbReference>
<sequence>MSGQINYDFASLDDLSGGLLAAFNRLEDLNGQLKTQVAALHDNWNSVQAKQAYTDAQNSFDRVFSASRDQLMGLKQGVSNASRVMSDTDASIGQGFRGLV</sequence>
<evidence type="ECO:0008006" key="3">
    <source>
        <dbReference type="Google" id="ProtNLM"/>
    </source>
</evidence>
<dbReference type="AlphaFoldDB" id="D0L2C8"/>
<protein>
    <recommendedName>
        <fullName evidence="3">ESAT-6-like protein</fullName>
    </recommendedName>
</protein>
<evidence type="ECO:0000313" key="2">
    <source>
        <dbReference type="Proteomes" id="UP000001219"/>
    </source>
</evidence>
<reference evidence="1 2" key="2">
    <citation type="journal article" date="2010" name="Stand. Genomic Sci.">
        <title>Complete genome sequence of Gordonia bronchialis type strain (3410).</title>
        <authorList>
            <person name="Ivanova N."/>
            <person name="Sikorski J."/>
            <person name="Jando M."/>
            <person name="Lapidus A."/>
            <person name="Nolan M."/>
            <person name="Lucas S."/>
            <person name="Del Rio T.G."/>
            <person name="Tice H."/>
            <person name="Copeland A."/>
            <person name="Cheng J.F."/>
            <person name="Chen F."/>
            <person name="Bruce D."/>
            <person name="Goodwin L."/>
            <person name="Pitluck S."/>
            <person name="Mavromatis K."/>
            <person name="Ovchinnikova G."/>
            <person name="Pati A."/>
            <person name="Chen A."/>
            <person name="Palaniappan K."/>
            <person name="Land M."/>
            <person name="Hauser L."/>
            <person name="Chang Y.J."/>
            <person name="Jeffries C.D."/>
            <person name="Chain P."/>
            <person name="Saunders E."/>
            <person name="Han C."/>
            <person name="Detter J.C."/>
            <person name="Brettin T."/>
            <person name="Rohde M."/>
            <person name="Goker M."/>
            <person name="Bristow J."/>
            <person name="Eisen J.A."/>
            <person name="Markowitz V."/>
            <person name="Hugenholtz P."/>
            <person name="Klenk H.P."/>
            <person name="Kyrpides N.C."/>
        </authorList>
    </citation>
    <scope>NUCLEOTIDE SEQUENCE [LARGE SCALE GENOMIC DNA]</scope>
    <source>
        <strain evidence="2">ATCC 25592 / DSM 43247 / BCRC 13721 / JCM 3198 / KCTC 3076 / NBRC 16047 / NCTC 10667</strain>
    </source>
</reference>
<dbReference type="RefSeq" id="WP_012835341.1">
    <property type="nucleotide sequence ID" value="NC_013441.1"/>
</dbReference>
<name>D0L2C8_GORB4</name>
<dbReference type="HOGENOM" id="CLU_2329790_0_0_11"/>
<dbReference type="EMBL" id="CP001802">
    <property type="protein sequence ID" value="ACY22831.1"/>
    <property type="molecule type" value="Genomic_DNA"/>
</dbReference>
<dbReference type="Gene3D" id="1.10.287.1060">
    <property type="entry name" value="ESAT-6-like"/>
    <property type="match status" value="1"/>
</dbReference>
<dbReference type="KEGG" id="gbr:Gbro_3643"/>
<gene>
    <name evidence="1" type="ordered locus">Gbro_3643</name>
</gene>
<dbReference type="SUPFAM" id="SSF140453">
    <property type="entry name" value="EsxAB dimer-like"/>
    <property type="match status" value="1"/>
</dbReference>
<dbReference type="InterPro" id="IPR010310">
    <property type="entry name" value="T7SS_ESAT-6-like"/>
</dbReference>
<keyword evidence="2" id="KW-1185">Reference proteome</keyword>
<evidence type="ECO:0000313" key="1">
    <source>
        <dbReference type="EMBL" id="ACY22831.1"/>
    </source>
</evidence>
<accession>D0L2C8</accession>
<organism evidence="1 2">
    <name type="scientific">Gordonia bronchialis (strain ATCC 25592 / DSM 43247 / BCRC 13721 / JCM 3198 / KCTC 3076 / NBRC 16047 / NCTC 10667)</name>
    <name type="common">Rhodococcus bronchialis</name>
    <dbReference type="NCBI Taxonomy" id="526226"/>
    <lineage>
        <taxon>Bacteria</taxon>
        <taxon>Bacillati</taxon>
        <taxon>Actinomycetota</taxon>
        <taxon>Actinomycetes</taxon>
        <taxon>Mycobacteriales</taxon>
        <taxon>Gordoniaceae</taxon>
        <taxon>Gordonia</taxon>
    </lineage>
</organism>
<dbReference type="Proteomes" id="UP000001219">
    <property type="component" value="Chromosome"/>
</dbReference>
<dbReference type="OrthoDB" id="3387628at2"/>